<feature type="transmembrane region" description="Helical" evidence="1">
    <location>
        <begin position="18"/>
        <end position="36"/>
    </location>
</feature>
<organism evidence="2 3">
    <name type="scientific">Candidatus Roizmanbacteria bacterium RIFCSPLOWO2_01_FULL_45_11</name>
    <dbReference type="NCBI Taxonomy" id="1802070"/>
    <lineage>
        <taxon>Bacteria</taxon>
        <taxon>Candidatus Roizmaniibacteriota</taxon>
    </lineage>
</organism>
<evidence type="ECO:0008006" key="4">
    <source>
        <dbReference type="Google" id="ProtNLM"/>
    </source>
</evidence>
<dbReference type="InterPro" id="IPR013783">
    <property type="entry name" value="Ig-like_fold"/>
</dbReference>
<keyword evidence="1" id="KW-0812">Transmembrane</keyword>
<dbReference type="AlphaFoldDB" id="A0A1F7JD79"/>
<evidence type="ECO:0000313" key="2">
    <source>
        <dbReference type="EMBL" id="OGK53561.1"/>
    </source>
</evidence>
<dbReference type="InterPro" id="IPR011467">
    <property type="entry name" value="DUF1573"/>
</dbReference>
<proteinExistence type="predicted"/>
<protein>
    <recommendedName>
        <fullName evidence="4">DUF1573 domain-containing protein</fullName>
    </recommendedName>
</protein>
<accession>A0A1F7JD79</accession>
<evidence type="ECO:0000313" key="3">
    <source>
        <dbReference type="Proteomes" id="UP000178486"/>
    </source>
</evidence>
<sequence>MHYNSQQNSSGIHTKNKVVLLVLVTGAVLFGSIIFFNTVTASPQAGTSDADVVIDSNWYDWGDIPINGGKVTKDFIIKNSGLETLQLRNVKTSCHCTTASVIIEGSESAAFRMGRTSTWVGEVKPGQEAILHVVFDPAFHGPQGTGPINRYISVEINDPSNGKLTFTLTGVVVK</sequence>
<name>A0A1F7JD79_9BACT</name>
<dbReference type="Proteomes" id="UP000178486">
    <property type="component" value="Unassembled WGS sequence"/>
</dbReference>
<gene>
    <name evidence="2" type="ORF">A3B56_00940</name>
</gene>
<keyword evidence="1" id="KW-1133">Transmembrane helix</keyword>
<dbReference type="EMBL" id="MGAU01000059">
    <property type="protein sequence ID" value="OGK53561.1"/>
    <property type="molecule type" value="Genomic_DNA"/>
</dbReference>
<evidence type="ECO:0000256" key="1">
    <source>
        <dbReference type="SAM" id="Phobius"/>
    </source>
</evidence>
<dbReference type="Gene3D" id="2.60.40.10">
    <property type="entry name" value="Immunoglobulins"/>
    <property type="match status" value="1"/>
</dbReference>
<reference evidence="2 3" key="1">
    <citation type="journal article" date="2016" name="Nat. Commun.">
        <title>Thousands of microbial genomes shed light on interconnected biogeochemical processes in an aquifer system.</title>
        <authorList>
            <person name="Anantharaman K."/>
            <person name="Brown C.T."/>
            <person name="Hug L.A."/>
            <person name="Sharon I."/>
            <person name="Castelle C.J."/>
            <person name="Probst A.J."/>
            <person name="Thomas B.C."/>
            <person name="Singh A."/>
            <person name="Wilkins M.J."/>
            <person name="Karaoz U."/>
            <person name="Brodie E.L."/>
            <person name="Williams K.H."/>
            <person name="Hubbard S.S."/>
            <person name="Banfield J.F."/>
        </authorList>
    </citation>
    <scope>NUCLEOTIDE SEQUENCE [LARGE SCALE GENOMIC DNA]</scope>
</reference>
<dbReference type="Pfam" id="PF07610">
    <property type="entry name" value="DUF1573"/>
    <property type="match status" value="1"/>
</dbReference>
<comment type="caution">
    <text evidence="2">The sequence shown here is derived from an EMBL/GenBank/DDBJ whole genome shotgun (WGS) entry which is preliminary data.</text>
</comment>
<keyword evidence="1" id="KW-0472">Membrane</keyword>